<sequence length="181" mass="19443">MYLEHASVVTGGCGADGGVQRSSGPSSPLPYGSHPASSENGEPSIISHPTEYLGPSEFTSVFLEHGDRFELATCATGPVEHGEHAVSFDLSSITQRNSEAGAQILQVGAQVRCNIPDEQDCQKLFSKHINPNDGWIRLAGCYSSDRIRASFLLALTWRSSDDLRGLAAILSENSRTPLKNE</sequence>
<keyword evidence="3" id="KW-1185">Reference proteome</keyword>
<evidence type="ECO:0000313" key="2">
    <source>
        <dbReference type="EMBL" id="KAL2829275.1"/>
    </source>
</evidence>
<dbReference type="Proteomes" id="UP001610335">
    <property type="component" value="Unassembled WGS sequence"/>
</dbReference>
<comment type="caution">
    <text evidence="2">The sequence shown here is derived from an EMBL/GenBank/DDBJ whole genome shotgun (WGS) entry which is preliminary data.</text>
</comment>
<feature type="compositionally biased region" description="Low complexity" evidence="1">
    <location>
        <begin position="22"/>
        <end position="35"/>
    </location>
</feature>
<reference evidence="2 3" key="1">
    <citation type="submission" date="2024-07" db="EMBL/GenBank/DDBJ databases">
        <title>Section-level genome sequencing and comparative genomics of Aspergillus sections Usti and Cavernicolus.</title>
        <authorList>
            <consortium name="Lawrence Berkeley National Laboratory"/>
            <person name="Nybo J.L."/>
            <person name="Vesth T.C."/>
            <person name="Theobald S."/>
            <person name="Frisvad J.C."/>
            <person name="Larsen T.O."/>
            <person name="Kjaerboelling I."/>
            <person name="Rothschild-Mancinelli K."/>
            <person name="Lyhne E.K."/>
            <person name="Kogle M.E."/>
            <person name="Barry K."/>
            <person name="Clum A."/>
            <person name="Na H."/>
            <person name="Ledsgaard L."/>
            <person name="Lin J."/>
            <person name="Lipzen A."/>
            <person name="Kuo A."/>
            <person name="Riley R."/>
            <person name="Mondo S."/>
            <person name="LaButti K."/>
            <person name="Haridas S."/>
            <person name="Pangalinan J."/>
            <person name="Salamov A.A."/>
            <person name="Simmons B.A."/>
            <person name="Magnuson J.K."/>
            <person name="Chen J."/>
            <person name="Drula E."/>
            <person name="Henrissat B."/>
            <person name="Wiebenga A."/>
            <person name="Lubbers R.J."/>
            <person name="Gomes A.C."/>
            <person name="Makela M.R."/>
            <person name="Stajich J."/>
            <person name="Grigoriev I.V."/>
            <person name="Mortensen U.H."/>
            <person name="De vries R.P."/>
            <person name="Baker S.E."/>
            <person name="Andersen M.R."/>
        </authorList>
    </citation>
    <scope>NUCLEOTIDE SEQUENCE [LARGE SCALE GENOMIC DNA]</scope>
    <source>
        <strain evidence="2 3">CBS 600.67</strain>
    </source>
</reference>
<organism evidence="2 3">
    <name type="scientific">Aspergillus cavernicola</name>
    <dbReference type="NCBI Taxonomy" id="176166"/>
    <lineage>
        <taxon>Eukaryota</taxon>
        <taxon>Fungi</taxon>
        <taxon>Dikarya</taxon>
        <taxon>Ascomycota</taxon>
        <taxon>Pezizomycotina</taxon>
        <taxon>Eurotiomycetes</taxon>
        <taxon>Eurotiomycetidae</taxon>
        <taxon>Eurotiales</taxon>
        <taxon>Aspergillaceae</taxon>
        <taxon>Aspergillus</taxon>
        <taxon>Aspergillus subgen. Nidulantes</taxon>
    </lineage>
</organism>
<protein>
    <submittedName>
        <fullName evidence="2">Uncharacterized protein</fullName>
    </submittedName>
</protein>
<name>A0ABR4INE6_9EURO</name>
<evidence type="ECO:0000313" key="3">
    <source>
        <dbReference type="Proteomes" id="UP001610335"/>
    </source>
</evidence>
<feature type="region of interest" description="Disordered" evidence="1">
    <location>
        <begin position="13"/>
        <end position="49"/>
    </location>
</feature>
<evidence type="ECO:0000256" key="1">
    <source>
        <dbReference type="SAM" id="MobiDB-lite"/>
    </source>
</evidence>
<proteinExistence type="predicted"/>
<dbReference type="EMBL" id="JBFXLS010000017">
    <property type="protein sequence ID" value="KAL2829275.1"/>
    <property type="molecule type" value="Genomic_DNA"/>
</dbReference>
<accession>A0ABR4INE6</accession>
<gene>
    <name evidence="2" type="ORF">BDW59DRAFT_38604</name>
</gene>